<dbReference type="AlphaFoldDB" id="A0A7J2U0F7"/>
<proteinExistence type="predicted"/>
<accession>A0A7J2U0F7</accession>
<organism evidence="1">
    <name type="scientific">Ignisphaera aggregans</name>
    <dbReference type="NCBI Taxonomy" id="334771"/>
    <lineage>
        <taxon>Archaea</taxon>
        <taxon>Thermoproteota</taxon>
        <taxon>Thermoprotei</taxon>
        <taxon>Desulfurococcales</taxon>
        <taxon>Desulfurococcaceae</taxon>
        <taxon>Ignisphaera</taxon>
    </lineage>
</organism>
<reference evidence="1" key="1">
    <citation type="journal article" date="2020" name="mSystems">
        <title>Genome- and Community-Level Interaction Insights into Carbon Utilization and Element Cycling Functions of Hydrothermarchaeota in Hydrothermal Sediment.</title>
        <authorList>
            <person name="Zhou Z."/>
            <person name="Liu Y."/>
            <person name="Xu W."/>
            <person name="Pan J."/>
            <person name="Luo Z.H."/>
            <person name="Li M."/>
        </authorList>
    </citation>
    <scope>NUCLEOTIDE SEQUENCE [LARGE SCALE GENOMIC DNA]</scope>
    <source>
        <strain evidence="1">SpSt-125</strain>
    </source>
</reference>
<sequence>MVHTIPPNSWAMFWTYYDPVERKYHGDGVPPPSDWSAEDHIYFSIAVYPSQKTISFMFTDMSKCQLSGSAIVCTAIVIKIIGVSFSSRLSGYVGGIAESDIVAANFGDIYVDQDALWTQDITRGERSCGNAYAYDTGDSPSNVLIYVYDANVFQLGFNQGYHYSAGTQLWSADLGAGAELVPPSDP</sequence>
<gene>
    <name evidence="1" type="ORF">ENO26_01560</name>
</gene>
<dbReference type="EMBL" id="DSEU01000007">
    <property type="protein sequence ID" value="HEM66251.1"/>
    <property type="molecule type" value="Genomic_DNA"/>
</dbReference>
<comment type="caution">
    <text evidence="1">The sequence shown here is derived from an EMBL/GenBank/DDBJ whole genome shotgun (WGS) entry which is preliminary data.</text>
</comment>
<evidence type="ECO:0000313" key="1">
    <source>
        <dbReference type="EMBL" id="HEM66251.1"/>
    </source>
</evidence>
<name>A0A7J2U0F7_9CREN</name>
<protein>
    <submittedName>
        <fullName evidence="1">Uncharacterized protein</fullName>
    </submittedName>
</protein>